<evidence type="ECO:0000256" key="4">
    <source>
        <dbReference type="ARBA" id="ARBA00022833"/>
    </source>
</evidence>
<dbReference type="InterPro" id="IPR001965">
    <property type="entry name" value="Znf_PHD"/>
</dbReference>
<evidence type="ECO:0000256" key="1">
    <source>
        <dbReference type="ARBA" id="ARBA00004123"/>
    </source>
</evidence>
<reference evidence="8 9" key="1">
    <citation type="journal article" date="2018" name="Science">
        <title>The opium poppy genome and morphinan production.</title>
        <authorList>
            <person name="Guo L."/>
            <person name="Winzer T."/>
            <person name="Yang X."/>
            <person name="Li Y."/>
            <person name="Ning Z."/>
            <person name="He Z."/>
            <person name="Teodor R."/>
            <person name="Lu Y."/>
            <person name="Bowser T.A."/>
            <person name="Graham I.A."/>
            <person name="Ye K."/>
        </authorList>
    </citation>
    <scope>NUCLEOTIDE SEQUENCE [LARGE SCALE GENOMIC DNA]</scope>
    <source>
        <strain evidence="9">cv. HN1</strain>
        <tissue evidence="8">Leaves</tissue>
    </source>
</reference>
<comment type="subcellular location">
    <subcellularLocation>
        <location evidence="1">Nucleus</location>
    </subcellularLocation>
</comment>
<dbReference type="Proteomes" id="UP000316621">
    <property type="component" value="Chromosome 9"/>
</dbReference>
<proteinExistence type="predicted"/>
<feature type="domain" description="Zinc finger PHD-type" evidence="7">
    <location>
        <begin position="277"/>
        <end position="343"/>
    </location>
</feature>
<keyword evidence="4" id="KW-0862">Zinc</keyword>
<feature type="domain" description="Zinc finger PHD-type" evidence="7">
    <location>
        <begin position="217"/>
        <end position="272"/>
    </location>
</feature>
<dbReference type="STRING" id="3469.A0A4Y7KYT7"/>
<feature type="region of interest" description="Disordered" evidence="6">
    <location>
        <begin position="843"/>
        <end position="887"/>
    </location>
</feature>
<dbReference type="PANTHER" id="PTHR46235:SF3">
    <property type="entry name" value="PHD FINGER-CONTAINING PROTEIN DDB_G0268158"/>
    <property type="match status" value="1"/>
</dbReference>
<dbReference type="EMBL" id="CM010723">
    <property type="protein sequence ID" value="RZC77927.1"/>
    <property type="molecule type" value="Genomic_DNA"/>
</dbReference>
<feature type="region of interest" description="Disordered" evidence="6">
    <location>
        <begin position="474"/>
        <end position="524"/>
    </location>
</feature>
<dbReference type="Pfam" id="PF12047">
    <property type="entry name" value="DNMT1-RFD"/>
    <property type="match status" value="1"/>
</dbReference>
<dbReference type="OMA" id="NDPPEPR"/>
<keyword evidence="5" id="KW-0539">Nucleus</keyword>
<dbReference type="AlphaFoldDB" id="A0A4Y7KYT7"/>
<dbReference type="Gene3D" id="3.30.40.10">
    <property type="entry name" value="Zinc/RING finger domain, C3HC4 (zinc finger)"/>
    <property type="match status" value="2"/>
</dbReference>
<dbReference type="InterPro" id="IPR055198">
    <property type="entry name" value="NSD_PHD"/>
</dbReference>
<evidence type="ECO:0000256" key="5">
    <source>
        <dbReference type="ARBA" id="ARBA00023242"/>
    </source>
</evidence>
<dbReference type="Gramene" id="RZC77927">
    <property type="protein sequence ID" value="RZC77927"/>
    <property type="gene ID" value="C5167_002167"/>
</dbReference>
<dbReference type="InterPro" id="IPR022702">
    <property type="entry name" value="Cytosine_MeTrfase1_RFD"/>
</dbReference>
<dbReference type="Pfam" id="PF26055">
    <property type="entry name" value="Mtase_EDM2"/>
    <property type="match status" value="2"/>
</dbReference>
<dbReference type="GO" id="GO:0008270">
    <property type="term" value="F:zinc ion binding"/>
    <property type="evidence" value="ECO:0007669"/>
    <property type="project" value="UniProtKB-KW"/>
</dbReference>
<dbReference type="GO" id="GO:0005634">
    <property type="term" value="C:nucleus"/>
    <property type="evidence" value="ECO:0007669"/>
    <property type="project" value="UniProtKB-SubCell"/>
</dbReference>
<dbReference type="InterPro" id="IPR013083">
    <property type="entry name" value="Znf_RING/FYVE/PHD"/>
</dbReference>
<evidence type="ECO:0000259" key="7">
    <source>
        <dbReference type="SMART" id="SM00249"/>
    </source>
</evidence>
<feature type="compositionally biased region" description="Low complexity" evidence="6">
    <location>
        <begin position="513"/>
        <end position="522"/>
    </location>
</feature>
<protein>
    <recommendedName>
        <fullName evidence="7">Zinc finger PHD-type domain-containing protein</fullName>
    </recommendedName>
</protein>
<accession>A0A4Y7KYT7</accession>
<evidence type="ECO:0000313" key="9">
    <source>
        <dbReference type="Proteomes" id="UP000316621"/>
    </source>
</evidence>
<name>A0A4Y7KYT7_PAPSO</name>
<dbReference type="SMART" id="SM00249">
    <property type="entry name" value="PHD"/>
    <property type="match status" value="3"/>
</dbReference>
<dbReference type="PANTHER" id="PTHR46235">
    <property type="entry name" value="PHD FINGER-CONTAINING PROTEIN DDB_G0268158"/>
    <property type="match status" value="1"/>
</dbReference>
<dbReference type="InterPro" id="IPR058939">
    <property type="entry name" value="Mtase_EDM2"/>
</dbReference>
<keyword evidence="2" id="KW-0479">Metal-binding</keyword>
<sequence length="949" mass="107226">MMRHWDDECEDAISSVTKYYLVDDDEKPVCYSVLPIQWREDQKPVPLDREIILHGYTSSGSQMVYKQVIAWKFDLVSFDQVKVELLSKENKWIVLDKPQKSYEETIRTTWLTLCCLHYLKRNPNAPRSSLLSNIFPSFNRGAQLLENDLMGHRDVIKSAVEHDGTLASSKFLLAFLGKAFTEDMDAGSVKKNTKHNVIDDWEGSVEEETNTEVDDSVCAICDNGGHVLCCDGECRRCFHATVADAGVDAKCESLGLSKAEIAAPKFVCLNCRYKQHQCFACGKLGSSDCSSAQEVFRCSSCSCGHFYHAECVAELLYPVNEIESEKLQKIIAAGGSFTCPAHKCFKCKQEEDSLVHDLQFAVCRRCPKAYHRKCLPREIAFGYAEKLGLIQRAWDNLLPRNCILVYCLKHDIGKNQTTPIRNHIIFPNVAVKANVQSQSSQQKVLKRKRMILEEFQKSISVKQRKPDEMMAKRLSAQRLDSSKRLSSGSASQMIRKDNTKSMIGHSYKQQKVPSSSISSEPPVDTGIEKRMKQLIEETARSISSSDIKKDYKFRAKQALSKVVNTASSLEKAEGSDRAVRKLEEGPSFEYSKDVIEPKILNQITQWKIVSASYTANDFTCLMKQRLEEAGINCSYEDYGVCQSKGFVLTTQFGKFSMSDLQQTQNGSISDCLLLLLILFRYVCTCDLNTLLGNVSYEIFAVIFACDFEVVDDENGTLVMTGPTAEKCDWLSVHQLPTPTKLIIVLNIPFGINSPLADKCIDKALGFRPKLLVLFVPEEIKRLEKPEYKLVWEDTERLSSKSLHSSIGISDDEMKIWNSKSPLLQFWSRSDWFAKHKKIVERMPMNHNDTNVESEKEEEKQEQEHHNEEIVISDPANEDHDDSPSKLCSMLPSIHAAAGENQSKIGNGNVKPSKSKMPNTGFLHFAPGPYIPYSHDKHSCCGWIDDDDDE</sequence>
<organism evidence="8 9">
    <name type="scientific">Papaver somniferum</name>
    <name type="common">Opium poppy</name>
    <dbReference type="NCBI Taxonomy" id="3469"/>
    <lineage>
        <taxon>Eukaryota</taxon>
        <taxon>Viridiplantae</taxon>
        <taxon>Streptophyta</taxon>
        <taxon>Embryophyta</taxon>
        <taxon>Tracheophyta</taxon>
        <taxon>Spermatophyta</taxon>
        <taxon>Magnoliopsida</taxon>
        <taxon>Ranunculales</taxon>
        <taxon>Papaveraceae</taxon>
        <taxon>Papaveroideae</taxon>
        <taxon>Papaver</taxon>
    </lineage>
</organism>
<dbReference type="CDD" id="cd15565">
    <property type="entry name" value="PHD2_NSD"/>
    <property type="match status" value="1"/>
</dbReference>
<dbReference type="Pfam" id="PF22908">
    <property type="entry name" value="PHD_NSD"/>
    <property type="match status" value="1"/>
</dbReference>
<feature type="compositionally biased region" description="Basic and acidic residues" evidence="6">
    <location>
        <begin position="852"/>
        <end position="868"/>
    </location>
</feature>
<evidence type="ECO:0000256" key="2">
    <source>
        <dbReference type="ARBA" id="ARBA00022723"/>
    </source>
</evidence>
<evidence type="ECO:0000256" key="6">
    <source>
        <dbReference type="SAM" id="MobiDB-lite"/>
    </source>
</evidence>
<gene>
    <name evidence="8" type="ORF">C5167_002167</name>
</gene>
<keyword evidence="9" id="KW-1185">Reference proteome</keyword>
<feature type="domain" description="Zinc finger PHD-type" evidence="7">
    <location>
        <begin position="344"/>
        <end position="411"/>
    </location>
</feature>
<keyword evidence="3" id="KW-0863">Zinc-finger</keyword>
<evidence type="ECO:0000256" key="3">
    <source>
        <dbReference type="ARBA" id="ARBA00022771"/>
    </source>
</evidence>
<evidence type="ECO:0000313" key="8">
    <source>
        <dbReference type="EMBL" id="RZC77927.1"/>
    </source>
</evidence>